<dbReference type="Proteomes" id="UP000572051">
    <property type="component" value="Unassembled WGS sequence"/>
</dbReference>
<dbReference type="Pfam" id="PF00550">
    <property type="entry name" value="PP-binding"/>
    <property type="match status" value="1"/>
</dbReference>
<dbReference type="InterPro" id="IPR012223">
    <property type="entry name" value="TEII"/>
</dbReference>
<dbReference type="AlphaFoldDB" id="A0A7Z0EQG9"/>
<organism evidence="5 6">
    <name type="scientific">Nocardiopsis aegyptia</name>
    <dbReference type="NCBI Taxonomy" id="220378"/>
    <lineage>
        <taxon>Bacteria</taxon>
        <taxon>Bacillati</taxon>
        <taxon>Actinomycetota</taxon>
        <taxon>Actinomycetes</taxon>
        <taxon>Streptosporangiales</taxon>
        <taxon>Nocardiopsidaceae</taxon>
        <taxon>Nocardiopsis</taxon>
    </lineage>
</organism>
<protein>
    <submittedName>
        <fullName evidence="5">Pyochelin biosynthetic protein PchC</fullName>
    </submittedName>
</protein>
<dbReference type="InterPro" id="IPR029058">
    <property type="entry name" value="AB_hydrolase_fold"/>
</dbReference>
<dbReference type="Gene3D" id="1.10.1200.10">
    <property type="entry name" value="ACP-like"/>
    <property type="match status" value="1"/>
</dbReference>
<sequence>MTPWLRRLDARPQAGRILLCFPHAGGAASAYRAWPALVPGDIEPYAVQYPGRETRVREPLIDAMDTLVKEALAAIEPELDRPVTVFGHSMGASVAHEFTLALSRLRPGLVQRLVVSARPGPFAQRAPARPVHERDDAGVRAALDALGGGGGEVLDHPELWELLLPMIRNDFRLIERYRPGSGVLDVDVTAFAGDADPSMRAELIEAWESATTGRFTARVLPGGHFYLHEHLAEVVAAATEPVTPDRVASVKEYPMPESDEITAALSVEGLRASIADVLGVDAAEVTPEAGLFELGLDSMRMMQLSVRWQALGLEVPFAELAEKPTVEAWSELLLGLAAEQS</sequence>
<evidence type="ECO:0000256" key="2">
    <source>
        <dbReference type="ARBA" id="ARBA00022450"/>
    </source>
</evidence>
<dbReference type="SUPFAM" id="SSF47336">
    <property type="entry name" value="ACP-like"/>
    <property type="match status" value="1"/>
</dbReference>
<gene>
    <name evidence="5" type="ORF">HNR10_003752</name>
</gene>
<dbReference type="InterPro" id="IPR001031">
    <property type="entry name" value="Thioesterase"/>
</dbReference>
<dbReference type="PANTHER" id="PTHR11487">
    <property type="entry name" value="THIOESTERASE"/>
    <property type="match status" value="1"/>
</dbReference>
<dbReference type="GO" id="GO:0008610">
    <property type="term" value="P:lipid biosynthetic process"/>
    <property type="evidence" value="ECO:0007669"/>
    <property type="project" value="TreeGrafter"/>
</dbReference>
<dbReference type="InterPro" id="IPR036736">
    <property type="entry name" value="ACP-like_sf"/>
</dbReference>
<name>A0A7Z0EQG9_9ACTN</name>
<comment type="similarity">
    <text evidence="1">Belongs to the thioesterase family.</text>
</comment>
<dbReference type="PROSITE" id="PS50075">
    <property type="entry name" value="CARRIER"/>
    <property type="match status" value="1"/>
</dbReference>
<dbReference type="Pfam" id="PF00975">
    <property type="entry name" value="Thioesterase"/>
    <property type="match status" value="1"/>
</dbReference>
<dbReference type="InterPro" id="IPR020806">
    <property type="entry name" value="PKS_PP-bd"/>
</dbReference>
<evidence type="ECO:0000313" key="5">
    <source>
        <dbReference type="EMBL" id="NYJ35871.1"/>
    </source>
</evidence>
<accession>A0A7Z0EQG9</accession>
<evidence type="ECO:0000259" key="4">
    <source>
        <dbReference type="PROSITE" id="PS50075"/>
    </source>
</evidence>
<dbReference type="SUPFAM" id="SSF53474">
    <property type="entry name" value="alpha/beta-Hydrolases"/>
    <property type="match status" value="1"/>
</dbReference>
<dbReference type="PANTHER" id="PTHR11487:SF0">
    <property type="entry name" value="S-ACYL FATTY ACID SYNTHASE THIOESTERASE, MEDIUM CHAIN"/>
    <property type="match status" value="1"/>
</dbReference>
<keyword evidence="6" id="KW-1185">Reference proteome</keyword>
<comment type="caution">
    <text evidence="5">The sequence shown here is derived from an EMBL/GenBank/DDBJ whole genome shotgun (WGS) entry which is preliminary data.</text>
</comment>
<dbReference type="Gene3D" id="3.40.50.1820">
    <property type="entry name" value="alpha/beta hydrolase"/>
    <property type="match status" value="1"/>
</dbReference>
<dbReference type="EMBL" id="JACCFS010000001">
    <property type="protein sequence ID" value="NYJ35871.1"/>
    <property type="molecule type" value="Genomic_DNA"/>
</dbReference>
<feature type="domain" description="Carrier" evidence="4">
    <location>
        <begin position="261"/>
        <end position="337"/>
    </location>
</feature>
<keyword evidence="3" id="KW-0597">Phosphoprotein</keyword>
<dbReference type="SMART" id="SM00823">
    <property type="entry name" value="PKS_PP"/>
    <property type="match status" value="1"/>
</dbReference>
<reference evidence="5 6" key="1">
    <citation type="submission" date="2020-07" db="EMBL/GenBank/DDBJ databases">
        <title>Sequencing the genomes of 1000 actinobacteria strains.</title>
        <authorList>
            <person name="Klenk H.-P."/>
        </authorList>
    </citation>
    <scope>NUCLEOTIDE SEQUENCE [LARGE SCALE GENOMIC DNA]</scope>
    <source>
        <strain evidence="5 6">DSM 44442</strain>
    </source>
</reference>
<proteinExistence type="inferred from homology"/>
<dbReference type="RefSeq" id="WP_179825345.1">
    <property type="nucleotide sequence ID" value="NZ_JACCFS010000001.1"/>
</dbReference>
<evidence type="ECO:0000313" key="6">
    <source>
        <dbReference type="Proteomes" id="UP000572051"/>
    </source>
</evidence>
<evidence type="ECO:0000256" key="3">
    <source>
        <dbReference type="ARBA" id="ARBA00022553"/>
    </source>
</evidence>
<dbReference type="GO" id="GO:0031177">
    <property type="term" value="F:phosphopantetheine binding"/>
    <property type="evidence" value="ECO:0007669"/>
    <property type="project" value="InterPro"/>
</dbReference>
<keyword evidence="2" id="KW-0596">Phosphopantetheine</keyword>
<dbReference type="InterPro" id="IPR009081">
    <property type="entry name" value="PP-bd_ACP"/>
</dbReference>
<evidence type="ECO:0000256" key="1">
    <source>
        <dbReference type="ARBA" id="ARBA00007169"/>
    </source>
</evidence>